<dbReference type="Proteomes" id="UP000325255">
    <property type="component" value="Unassembled WGS sequence"/>
</dbReference>
<dbReference type="EMBL" id="VWPK01000009">
    <property type="protein sequence ID" value="KAA5612897.1"/>
    <property type="molecule type" value="Genomic_DNA"/>
</dbReference>
<gene>
    <name evidence="11" type="ORF">F1189_07620</name>
</gene>
<sequence>MSQYLSPALHALFVWWFSTGVVIYLDGLPRRTHRWTMLGSTLVLAFSLYGVWYSSGDVSVGGAYAAFTYGLLAWSWIEVSFYLGYVTGPRKETCADGCSGWRHFGHAIMASLWHELAILALAAVVGALTWEQPNQVGLWIFVVLWWMHQSAKLNVFLGVRNLNEEFIPDHVAFLKSFFTKKPMNLLFPFSITLSTVAAVVVFQRAFAVGADGFTVTGNMSVGAMLALAILEHWLLVLPIPSAALWAWGLRSRPAAHECDIEIVAGFLGAGKTTFMRRLLDQANPAQRTVVLVNDFGALGVDATLLRGRGAEVVELPNGCICCSLRKDLSAQLLSMIARYRPARVLIEPSGVADLAALLGVLHGRDLRACVKTLRVSTVVDAGSFLRDYGRMHALLDAQVQLAHAVVINKADLVSAAELRAIEHTLHGLNPLALVVPATYGAVRPGALDALAADPHRDETDAGASEADETAHAPHGHGGHGRLAEAHVHAHVPAALGMTSWSMVLSGTCDPALLDEVLEATAGGAFGEVERVKGIARTRDGWIRFDVAGGRPSMAAFAAREGEEARVVAIGRRVDQHRLQMAFDACASETTV</sequence>
<dbReference type="GO" id="GO:0005737">
    <property type="term" value="C:cytoplasm"/>
    <property type="evidence" value="ECO:0007669"/>
    <property type="project" value="TreeGrafter"/>
</dbReference>
<keyword evidence="8" id="KW-1133">Transmembrane helix</keyword>
<dbReference type="AlphaFoldDB" id="A0A5M6IYJ8"/>
<dbReference type="Pfam" id="PF12291">
    <property type="entry name" value="DUF3623"/>
    <property type="match status" value="1"/>
</dbReference>
<dbReference type="SUPFAM" id="SSF52540">
    <property type="entry name" value="P-loop containing nucleoside triphosphate hydrolases"/>
    <property type="match status" value="1"/>
</dbReference>
<feature type="transmembrane region" description="Helical" evidence="8">
    <location>
        <begin position="185"/>
        <end position="203"/>
    </location>
</feature>
<evidence type="ECO:0000256" key="4">
    <source>
        <dbReference type="ARBA" id="ARBA00034320"/>
    </source>
</evidence>
<name>A0A5M6IYJ8_9PROT</name>
<protein>
    <submittedName>
        <fullName evidence="11">DUF3623 family protein</fullName>
    </submittedName>
</protein>
<feature type="domain" description="CobW C-terminal" evidence="10">
    <location>
        <begin position="498"/>
        <end position="585"/>
    </location>
</feature>
<evidence type="ECO:0000313" key="12">
    <source>
        <dbReference type="Proteomes" id="UP000325255"/>
    </source>
</evidence>
<accession>A0A5M6IYJ8</accession>
<dbReference type="InterPro" id="IPR027417">
    <property type="entry name" value="P-loop_NTPase"/>
</dbReference>
<evidence type="ECO:0000256" key="1">
    <source>
        <dbReference type="ARBA" id="ARBA00022741"/>
    </source>
</evidence>
<evidence type="ECO:0000259" key="9">
    <source>
        <dbReference type="Pfam" id="PF02492"/>
    </source>
</evidence>
<dbReference type="PANTHER" id="PTHR13748">
    <property type="entry name" value="COBW-RELATED"/>
    <property type="match status" value="1"/>
</dbReference>
<keyword evidence="8" id="KW-0472">Membrane</keyword>
<evidence type="ECO:0000256" key="8">
    <source>
        <dbReference type="SAM" id="Phobius"/>
    </source>
</evidence>
<dbReference type="Pfam" id="PF07683">
    <property type="entry name" value="CobW_C"/>
    <property type="match status" value="1"/>
</dbReference>
<dbReference type="InterPro" id="IPR017496">
    <property type="entry name" value="Photo_alph_chp2"/>
</dbReference>
<dbReference type="GO" id="GO:0000166">
    <property type="term" value="F:nucleotide binding"/>
    <property type="evidence" value="ECO:0007669"/>
    <property type="project" value="UniProtKB-KW"/>
</dbReference>
<evidence type="ECO:0000256" key="3">
    <source>
        <dbReference type="ARBA" id="ARBA00023186"/>
    </source>
</evidence>
<evidence type="ECO:0000256" key="2">
    <source>
        <dbReference type="ARBA" id="ARBA00022801"/>
    </source>
</evidence>
<dbReference type="Pfam" id="PF02492">
    <property type="entry name" value="cobW"/>
    <property type="match status" value="1"/>
</dbReference>
<dbReference type="Gene3D" id="3.30.1220.10">
    <property type="entry name" value="CobW-like, C-terminal domain"/>
    <property type="match status" value="1"/>
</dbReference>
<evidence type="ECO:0000256" key="7">
    <source>
        <dbReference type="SAM" id="MobiDB-lite"/>
    </source>
</evidence>
<organism evidence="11 12">
    <name type="scientific">Rhodovastum atsumiense</name>
    <dbReference type="NCBI Taxonomy" id="504468"/>
    <lineage>
        <taxon>Bacteria</taxon>
        <taxon>Pseudomonadati</taxon>
        <taxon>Pseudomonadota</taxon>
        <taxon>Alphaproteobacteria</taxon>
        <taxon>Acetobacterales</taxon>
        <taxon>Acetobacteraceae</taxon>
        <taxon>Rhodovastum</taxon>
    </lineage>
</organism>
<dbReference type="InterPro" id="IPR011629">
    <property type="entry name" value="CobW-like_C"/>
</dbReference>
<dbReference type="GO" id="GO:0016787">
    <property type="term" value="F:hydrolase activity"/>
    <property type="evidence" value="ECO:0007669"/>
    <property type="project" value="UniProtKB-KW"/>
</dbReference>
<dbReference type="NCBIfam" id="TIGR03055">
    <property type="entry name" value="photo_alph_chp2"/>
    <property type="match status" value="1"/>
</dbReference>
<comment type="catalytic activity">
    <reaction evidence="6">
        <text>GTP + H2O = GDP + phosphate + H(+)</text>
        <dbReference type="Rhea" id="RHEA:19669"/>
        <dbReference type="ChEBI" id="CHEBI:15377"/>
        <dbReference type="ChEBI" id="CHEBI:15378"/>
        <dbReference type="ChEBI" id="CHEBI:37565"/>
        <dbReference type="ChEBI" id="CHEBI:43474"/>
        <dbReference type="ChEBI" id="CHEBI:58189"/>
    </reaction>
    <physiologicalReaction direction="left-to-right" evidence="6">
        <dbReference type="Rhea" id="RHEA:19670"/>
    </physiologicalReaction>
</comment>
<comment type="function">
    <text evidence="5">Zinc chaperone that directly transfers zinc cofactor to target proteins, thereby activating them. Zinc is transferred from the CXCC motif in the GTPase domain to the zinc binding site in target proteins in a process requiring GTP hydrolysis.</text>
</comment>
<keyword evidence="12" id="KW-1185">Reference proteome</keyword>
<feature type="transmembrane region" description="Helical" evidence="8">
    <location>
        <begin position="107"/>
        <end position="130"/>
    </location>
</feature>
<dbReference type="CDD" id="cd03112">
    <property type="entry name" value="CobW-like"/>
    <property type="match status" value="1"/>
</dbReference>
<evidence type="ECO:0000256" key="6">
    <source>
        <dbReference type="ARBA" id="ARBA00049117"/>
    </source>
</evidence>
<proteinExistence type="inferred from homology"/>
<dbReference type="RefSeq" id="WP_150040125.1">
    <property type="nucleotide sequence ID" value="NZ_OW485601.1"/>
</dbReference>
<dbReference type="PANTHER" id="PTHR13748:SF62">
    <property type="entry name" value="COBW DOMAIN-CONTAINING PROTEIN"/>
    <property type="match status" value="1"/>
</dbReference>
<feature type="transmembrane region" description="Helical" evidence="8">
    <location>
        <begin position="6"/>
        <end position="25"/>
    </location>
</feature>
<dbReference type="OrthoDB" id="152369at2"/>
<feature type="transmembrane region" description="Helical" evidence="8">
    <location>
        <begin position="66"/>
        <end position="86"/>
    </location>
</feature>
<keyword evidence="3" id="KW-0143">Chaperone</keyword>
<evidence type="ECO:0000313" key="11">
    <source>
        <dbReference type="EMBL" id="KAA5612897.1"/>
    </source>
</evidence>
<evidence type="ECO:0000256" key="5">
    <source>
        <dbReference type="ARBA" id="ARBA00045658"/>
    </source>
</evidence>
<keyword evidence="2" id="KW-0378">Hydrolase</keyword>
<comment type="similarity">
    <text evidence="4">Belongs to the SIMIBI class G3E GTPase family. ZNG1 subfamily.</text>
</comment>
<dbReference type="InterPro" id="IPR051316">
    <property type="entry name" value="Zinc-reg_GTPase_activator"/>
</dbReference>
<dbReference type="InterPro" id="IPR003495">
    <property type="entry name" value="CobW/HypB/UreG_nucleotide-bd"/>
</dbReference>
<dbReference type="InterPro" id="IPR036627">
    <property type="entry name" value="CobW-likC_sf"/>
</dbReference>
<feature type="transmembrane region" description="Helical" evidence="8">
    <location>
        <begin position="37"/>
        <end position="54"/>
    </location>
</feature>
<dbReference type="SUPFAM" id="SSF90002">
    <property type="entry name" value="Hypothetical protein YjiA, C-terminal domain"/>
    <property type="match status" value="1"/>
</dbReference>
<comment type="caution">
    <text evidence="11">The sequence shown here is derived from an EMBL/GenBank/DDBJ whole genome shotgun (WGS) entry which is preliminary data.</text>
</comment>
<dbReference type="Gene3D" id="3.40.50.300">
    <property type="entry name" value="P-loop containing nucleotide triphosphate hydrolases"/>
    <property type="match status" value="1"/>
</dbReference>
<keyword evidence="1" id="KW-0547">Nucleotide-binding</keyword>
<feature type="domain" description="CobW/HypB/UreG nucleotide-binding" evidence="9">
    <location>
        <begin position="261"/>
        <end position="435"/>
    </location>
</feature>
<feature type="transmembrane region" description="Helical" evidence="8">
    <location>
        <begin position="223"/>
        <end position="247"/>
    </location>
</feature>
<keyword evidence="8" id="KW-0812">Transmembrane</keyword>
<feature type="region of interest" description="Disordered" evidence="7">
    <location>
        <begin position="455"/>
        <end position="481"/>
    </location>
</feature>
<reference evidence="11 12" key="1">
    <citation type="submission" date="2019-09" db="EMBL/GenBank/DDBJ databases">
        <title>Genome sequence of Rhodovastum atsumiense, a diverse member of the Acetobacteraceae family of non-sulfur purple photosynthetic bacteria.</title>
        <authorList>
            <person name="Meyer T."/>
            <person name="Kyndt J."/>
        </authorList>
    </citation>
    <scope>NUCLEOTIDE SEQUENCE [LARGE SCALE GENOMIC DNA]</scope>
    <source>
        <strain evidence="11 12">DSM 21279</strain>
    </source>
</reference>
<evidence type="ECO:0000259" key="10">
    <source>
        <dbReference type="Pfam" id="PF07683"/>
    </source>
</evidence>